<dbReference type="InterPro" id="IPR017802">
    <property type="entry name" value="VWFA-rel_acidobac-type"/>
</dbReference>
<sequence>MSSTSRRRSQPVASGFGAGWVLVILGVLAFLLPLGGTAQQPPDPVLPASAAPASGETEDYPEPQTIFRSEISFVRVDAIVTDEDGNAVMDLTAGDFEIFEDDIPQKIESFKLVKHTGVFDPKLPPPGTIRNEFDLEREAAREDSRIFVFFLDDYHVRDYNAMRMMQPLVDFVETQLAPTDLVGIMYPLTPLFDVTLTRNHEQIVHALRQFQGRKYEYDVLNSYEGAYAHYPTTDVEKIRNDVSLSALKALAMKLGGLREGRKSIIVLSEGYTDYVPPQLRDESAGGGGRRGAMRYNPLAGNSRMEESTRLFQDMGMRANLVYTADIANRNNTSFYMVDPRGLAVWEYDMSQVPIDHETDQSMLRILQ</sequence>
<gene>
    <name evidence="3" type="ORF">METZ01_LOCUS50257</name>
</gene>
<evidence type="ECO:0000256" key="2">
    <source>
        <dbReference type="SAM" id="Phobius"/>
    </source>
</evidence>
<feature type="non-terminal residue" evidence="3">
    <location>
        <position position="367"/>
    </location>
</feature>
<proteinExistence type="predicted"/>
<name>A0A381S8H5_9ZZZZ</name>
<dbReference type="NCBIfam" id="TIGR03436">
    <property type="entry name" value="acidobact_VWFA"/>
    <property type="match status" value="1"/>
</dbReference>
<keyword evidence="2" id="KW-0812">Transmembrane</keyword>
<accession>A0A381S8H5</accession>
<evidence type="ECO:0000313" key="3">
    <source>
        <dbReference type="EMBL" id="SUZ97403.1"/>
    </source>
</evidence>
<keyword evidence="2" id="KW-1133">Transmembrane helix</keyword>
<keyword evidence="2" id="KW-0472">Membrane</keyword>
<evidence type="ECO:0008006" key="4">
    <source>
        <dbReference type="Google" id="ProtNLM"/>
    </source>
</evidence>
<feature type="transmembrane region" description="Helical" evidence="2">
    <location>
        <begin position="12"/>
        <end position="34"/>
    </location>
</feature>
<evidence type="ECO:0000256" key="1">
    <source>
        <dbReference type="SAM" id="MobiDB-lite"/>
    </source>
</evidence>
<protein>
    <recommendedName>
        <fullName evidence="4">VWA domain-containing protein</fullName>
    </recommendedName>
</protein>
<feature type="region of interest" description="Disordered" evidence="1">
    <location>
        <begin position="41"/>
        <end position="60"/>
    </location>
</feature>
<dbReference type="EMBL" id="UINC01002507">
    <property type="protein sequence ID" value="SUZ97403.1"/>
    <property type="molecule type" value="Genomic_DNA"/>
</dbReference>
<organism evidence="3">
    <name type="scientific">marine metagenome</name>
    <dbReference type="NCBI Taxonomy" id="408172"/>
    <lineage>
        <taxon>unclassified sequences</taxon>
        <taxon>metagenomes</taxon>
        <taxon>ecological metagenomes</taxon>
    </lineage>
</organism>
<reference evidence="3" key="1">
    <citation type="submission" date="2018-05" db="EMBL/GenBank/DDBJ databases">
        <authorList>
            <person name="Lanie J.A."/>
            <person name="Ng W.-L."/>
            <person name="Kazmierczak K.M."/>
            <person name="Andrzejewski T.M."/>
            <person name="Davidsen T.M."/>
            <person name="Wayne K.J."/>
            <person name="Tettelin H."/>
            <person name="Glass J.I."/>
            <person name="Rusch D."/>
            <person name="Podicherti R."/>
            <person name="Tsui H.-C.T."/>
            <person name="Winkler M.E."/>
        </authorList>
    </citation>
    <scope>NUCLEOTIDE SEQUENCE</scope>
</reference>
<dbReference type="AlphaFoldDB" id="A0A381S8H5"/>